<dbReference type="InterPro" id="IPR010982">
    <property type="entry name" value="Lambda_DNA-bd_dom_sf"/>
</dbReference>
<evidence type="ECO:0000256" key="1">
    <source>
        <dbReference type="PROSITE-ProRule" id="PRU00339"/>
    </source>
</evidence>
<reference evidence="4" key="1">
    <citation type="journal article" date="2019" name="Int. J. Syst. Evol. Microbiol.">
        <title>The Global Catalogue of Microorganisms (GCM) 10K type strain sequencing project: providing services to taxonomists for standard genome sequencing and annotation.</title>
        <authorList>
            <consortium name="The Broad Institute Genomics Platform"/>
            <consortium name="The Broad Institute Genome Sequencing Center for Infectious Disease"/>
            <person name="Wu L."/>
            <person name="Ma J."/>
        </authorList>
    </citation>
    <scope>NUCLEOTIDE SEQUENCE [LARGE SCALE GENOMIC DNA]</scope>
    <source>
        <strain evidence="4">JCM 1407</strain>
    </source>
</reference>
<dbReference type="SUPFAM" id="SSF47413">
    <property type="entry name" value="lambda repressor-like DNA-binding domains"/>
    <property type="match status" value="1"/>
</dbReference>
<keyword evidence="1" id="KW-0802">TPR repeat</keyword>
<dbReference type="PROSITE" id="PS50943">
    <property type="entry name" value="HTH_CROC1"/>
    <property type="match status" value="1"/>
</dbReference>
<accession>A0ABP3V2E7</accession>
<dbReference type="PROSITE" id="PS50005">
    <property type="entry name" value="TPR"/>
    <property type="match status" value="1"/>
</dbReference>
<comment type="caution">
    <text evidence="3">The sequence shown here is derived from an EMBL/GenBank/DDBJ whole genome shotgun (WGS) entry which is preliminary data.</text>
</comment>
<dbReference type="Pfam" id="PF12844">
    <property type="entry name" value="HTH_19"/>
    <property type="match status" value="1"/>
</dbReference>
<name>A0ABP3V2E7_9CLOT</name>
<gene>
    <name evidence="3" type="ORF">GCM10008906_30990</name>
</gene>
<dbReference type="Proteomes" id="UP001501510">
    <property type="component" value="Unassembled WGS sequence"/>
</dbReference>
<keyword evidence="4" id="KW-1185">Reference proteome</keyword>
<feature type="repeat" description="TPR" evidence="1">
    <location>
        <begin position="265"/>
        <end position="298"/>
    </location>
</feature>
<dbReference type="InterPro" id="IPR011990">
    <property type="entry name" value="TPR-like_helical_dom_sf"/>
</dbReference>
<dbReference type="SUPFAM" id="SSF48452">
    <property type="entry name" value="TPR-like"/>
    <property type="match status" value="2"/>
</dbReference>
<dbReference type="InterPro" id="IPR019734">
    <property type="entry name" value="TPR_rpt"/>
</dbReference>
<dbReference type="RefSeq" id="WP_343762974.1">
    <property type="nucleotide sequence ID" value="NZ_BAAACG010000013.1"/>
</dbReference>
<feature type="domain" description="HTH cro/C1-type" evidence="2">
    <location>
        <begin position="10"/>
        <end position="63"/>
    </location>
</feature>
<evidence type="ECO:0000313" key="4">
    <source>
        <dbReference type="Proteomes" id="UP001501510"/>
    </source>
</evidence>
<dbReference type="CDD" id="cd00093">
    <property type="entry name" value="HTH_XRE"/>
    <property type="match status" value="1"/>
</dbReference>
<evidence type="ECO:0000313" key="3">
    <source>
        <dbReference type="EMBL" id="GAA0745096.1"/>
    </source>
</evidence>
<dbReference type="SMART" id="SM00530">
    <property type="entry name" value="HTH_XRE"/>
    <property type="match status" value="1"/>
</dbReference>
<protein>
    <submittedName>
        <fullName evidence="3">Helix-turn-helix transcriptional regulator</fullName>
    </submittedName>
</protein>
<dbReference type="InterPro" id="IPR001387">
    <property type="entry name" value="Cro/C1-type_HTH"/>
</dbReference>
<evidence type="ECO:0000259" key="2">
    <source>
        <dbReference type="PROSITE" id="PS50943"/>
    </source>
</evidence>
<organism evidence="3 4">
    <name type="scientific">Clostridium oceanicum</name>
    <dbReference type="NCBI Taxonomy" id="1543"/>
    <lineage>
        <taxon>Bacteria</taxon>
        <taxon>Bacillati</taxon>
        <taxon>Bacillota</taxon>
        <taxon>Clostridia</taxon>
        <taxon>Eubacteriales</taxon>
        <taxon>Clostridiaceae</taxon>
        <taxon>Clostridium</taxon>
    </lineage>
</organism>
<dbReference type="Gene3D" id="1.25.40.10">
    <property type="entry name" value="Tetratricopeptide repeat domain"/>
    <property type="match status" value="2"/>
</dbReference>
<proteinExistence type="predicted"/>
<sequence>MEILSVGQKIKRARIYKGLTLKQLCGDKISVSKLSCIENDKVKPDEDILKDIALKLGVETSYLKAGVKEQLLENIETLKNNCKLDDYEERLEYNLKYAEEYEYFNIAFYILHMLLKYYLKKGEIEKIQLKISKYYDYWLKSGVEENKVIYYMDIAKFFYISEEYIEAASYYNNIKEVAYERKDYKLLADVIYNEAICYIKINEFTKSYERAIELIDLMHYVEDHIRKAEIYRILAILSLKLDRNKFEIYESKSYEFCGEDLIHKAEATFKYASIMFDIGEKDKATDYINKSLELYPKEDTKSFVIFMLDIIKVLLKNDVLSKGQELSDEVLNYAIKMDNLRFIEKAYYYKGLLLERKGNLESAEMYMNLSLDSLLKFGNKKQIYDRYMKMGDMYHKMDQTGESIKYFNLAIKLSKRL</sequence>
<dbReference type="EMBL" id="BAAACG010000013">
    <property type="protein sequence ID" value="GAA0745096.1"/>
    <property type="molecule type" value="Genomic_DNA"/>
</dbReference>
<dbReference type="SMART" id="SM00028">
    <property type="entry name" value="TPR"/>
    <property type="match status" value="5"/>
</dbReference>